<keyword evidence="4 7" id="KW-0949">S-adenosyl-L-methionine</keyword>
<evidence type="ECO:0000256" key="1">
    <source>
        <dbReference type="ARBA" id="ARBA00011975"/>
    </source>
</evidence>
<dbReference type="InterPro" id="IPR029063">
    <property type="entry name" value="SAM-dependent_MTases_sf"/>
</dbReference>
<evidence type="ECO:0000256" key="5">
    <source>
        <dbReference type="ARBA" id="ARBA00022747"/>
    </source>
</evidence>
<dbReference type="NCBIfam" id="TIGR00675">
    <property type="entry name" value="dcm"/>
    <property type="match status" value="1"/>
</dbReference>
<dbReference type="Gene3D" id="3.40.50.150">
    <property type="entry name" value="Vaccinia Virus protein VP39"/>
    <property type="match status" value="1"/>
</dbReference>
<dbReference type="GO" id="GO:0009307">
    <property type="term" value="P:DNA restriction-modification system"/>
    <property type="evidence" value="ECO:0007669"/>
    <property type="project" value="UniProtKB-KW"/>
</dbReference>
<dbReference type="GO" id="GO:0003886">
    <property type="term" value="F:DNA (cytosine-5-)-methyltransferase activity"/>
    <property type="evidence" value="ECO:0007669"/>
    <property type="project" value="UniProtKB-EC"/>
</dbReference>
<accession>A0A9P2MQ65</accession>
<dbReference type="PANTHER" id="PTHR10629:SF52">
    <property type="entry name" value="DNA (CYTOSINE-5)-METHYLTRANSFERASE 1"/>
    <property type="match status" value="1"/>
</dbReference>
<comment type="similarity">
    <text evidence="7 8">Belongs to the class I-like SAM-binding methyltransferase superfamily. C5-methyltransferase family.</text>
</comment>
<dbReference type="InterPro" id="IPR050390">
    <property type="entry name" value="C5-Methyltransferase"/>
</dbReference>
<keyword evidence="3 7" id="KW-0808">Transferase</keyword>
<evidence type="ECO:0000256" key="7">
    <source>
        <dbReference type="PROSITE-ProRule" id="PRU01016"/>
    </source>
</evidence>
<comment type="caution">
    <text evidence="9">The sequence shown here is derived from an EMBL/GenBank/DDBJ whole genome shotgun (WGS) entry which is preliminary data.</text>
</comment>
<dbReference type="SUPFAM" id="SSF53335">
    <property type="entry name" value="S-adenosyl-L-methionine-dependent methyltransferases"/>
    <property type="match status" value="1"/>
</dbReference>
<reference evidence="9" key="1">
    <citation type="submission" date="2018-06" db="EMBL/GenBank/DDBJ databases">
        <authorList>
            <consortium name="GenomeTrakr network: Whole genome sequencing for foodborne pathogen traceback"/>
        </authorList>
    </citation>
    <scope>NUCLEOTIDE SEQUENCE</scope>
    <source>
        <strain evidence="9">PSU-0700</strain>
    </source>
</reference>
<protein>
    <recommendedName>
        <fullName evidence="1">DNA (cytosine-5-)-methyltransferase</fullName>
        <ecNumber evidence="1">2.1.1.37</ecNumber>
    </recommendedName>
</protein>
<dbReference type="Pfam" id="PF00145">
    <property type="entry name" value="DNA_methylase"/>
    <property type="match status" value="1"/>
</dbReference>
<sequence>MSTLKPAVFSFFSGSGFLDLGFENSGYEVVFVNEFHPPFMDAYKHSRAVMNKPIPRFGYAEESIEEIDHKKLKDNIKALKKEKRLIGFIGGPPCPDFSVAGKNKGRDGENGKLSQSYIDIIVEMKPDFFLFENVKGLYRTLKHREFFEHLKEQLMDVGYVLHERLINSIEYGAPQDRERIILLGFQNKNLTKSFNWSGRLYPDRSAFGYNWPTTNEFVEDSTLVMPESLPEELTVDYWFRKNNVSEHVNAKHVFTARAGLVRFKAVAEGDDSKKSYKRLHRWRYSPTAAYGNNEVHLHPYKPRRITVAEALAIQSLPKEFELPSYMTLSNMFKTVGNGVPYLAAFGIAKSILEHLGIKDEFNSNESCECDSKSSQKQAV</sequence>
<feature type="active site" evidence="7">
    <location>
        <position position="94"/>
    </location>
</feature>
<dbReference type="Gene3D" id="3.90.120.10">
    <property type="entry name" value="DNA Methylase, subunit A, domain 2"/>
    <property type="match status" value="1"/>
</dbReference>
<evidence type="ECO:0000256" key="4">
    <source>
        <dbReference type="ARBA" id="ARBA00022691"/>
    </source>
</evidence>
<dbReference type="InterPro" id="IPR001525">
    <property type="entry name" value="C5_MeTfrase"/>
</dbReference>
<dbReference type="AlphaFoldDB" id="A0A9P2MQ65"/>
<dbReference type="Proteomes" id="UP000735456">
    <property type="component" value="Unassembled WGS sequence"/>
</dbReference>
<keyword evidence="5" id="KW-0680">Restriction system</keyword>
<evidence type="ECO:0000256" key="8">
    <source>
        <dbReference type="RuleBase" id="RU000416"/>
    </source>
</evidence>
<evidence type="ECO:0000256" key="3">
    <source>
        <dbReference type="ARBA" id="ARBA00022679"/>
    </source>
</evidence>
<gene>
    <name evidence="9" type="ORF">DP913_21385</name>
</gene>
<name>A0A9P2MQ65_ECOLX</name>
<comment type="catalytic activity">
    <reaction evidence="6">
        <text>a 2'-deoxycytidine in DNA + S-adenosyl-L-methionine = a 5-methyl-2'-deoxycytidine in DNA + S-adenosyl-L-homocysteine + H(+)</text>
        <dbReference type="Rhea" id="RHEA:13681"/>
        <dbReference type="Rhea" id="RHEA-COMP:11369"/>
        <dbReference type="Rhea" id="RHEA-COMP:11370"/>
        <dbReference type="ChEBI" id="CHEBI:15378"/>
        <dbReference type="ChEBI" id="CHEBI:57856"/>
        <dbReference type="ChEBI" id="CHEBI:59789"/>
        <dbReference type="ChEBI" id="CHEBI:85452"/>
        <dbReference type="ChEBI" id="CHEBI:85454"/>
        <dbReference type="EC" id="2.1.1.37"/>
    </reaction>
</comment>
<proteinExistence type="inferred from homology"/>
<dbReference type="GO" id="GO:0032259">
    <property type="term" value="P:methylation"/>
    <property type="evidence" value="ECO:0007669"/>
    <property type="project" value="UniProtKB-KW"/>
</dbReference>
<dbReference type="PROSITE" id="PS51679">
    <property type="entry name" value="SAM_MT_C5"/>
    <property type="match status" value="1"/>
</dbReference>
<dbReference type="PRINTS" id="PR00105">
    <property type="entry name" value="C5METTRFRASE"/>
</dbReference>
<evidence type="ECO:0000313" key="10">
    <source>
        <dbReference type="Proteomes" id="UP000735456"/>
    </source>
</evidence>
<dbReference type="PANTHER" id="PTHR10629">
    <property type="entry name" value="CYTOSINE-SPECIFIC METHYLTRANSFERASE"/>
    <property type="match status" value="1"/>
</dbReference>
<organism evidence="9 10">
    <name type="scientific">Escherichia coli O8</name>
    <dbReference type="NCBI Taxonomy" id="1010796"/>
    <lineage>
        <taxon>Bacteria</taxon>
        <taxon>Pseudomonadati</taxon>
        <taxon>Pseudomonadota</taxon>
        <taxon>Gammaproteobacteria</taxon>
        <taxon>Enterobacterales</taxon>
        <taxon>Enterobacteriaceae</taxon>
        <taxon>Escherichia</taxon>
    </lineage>
</organism>
<evidence type="ECO:0000313" key="9">
    <source>
        <dbReference type="EMBL" id="EFO3167533.1"/>
    </source>
</evidence>
<dbReference type="EMBL" id="AATQVU010000051">
    <property type="protein sequence ID" value="EFO3167533.1"/>
    <property type="molecule type" value="Genomic_DNA"/>
</dbReference>
<keyword evidence="2 7" id="KW-0489">Methyltransferase</keyword>
<evidence type="ECO:0000256" key="6">
    <source>
        <dbReference type="ARBA" id="ARBA00047422"/>
    </source>
</evidence>
<dbReference type="EC" id="2.1.1.37" evidence="1"/>
<evidence type="ECO:0000256" key="2">
    <source>
        <dbReference type="ARBA" id="ARBA00022603"/>
    </source>
</evidence>